<name>U6MF01_9EIME</name>
<dbReference type="RefSeq" id="XP_013440194.1">
    <property type="nucleotide sequence ID" value="XM_013584740.1"/>
</dbReference>
<dbReference type="OrthoDB" id="348990at2759"/>
<reference evidence="2" key="1">
    <citation type="submission" date="2013-10" db="EMBL/GenBank/DDBJ databases">
        <title>Genomic analysis of the causative agents of coccidiosis in chickens.</title>
        <authorList>
            <person name="Reid A.J."/>
            <person name="Blake D."/>
            <person name="Billington K."/>
            <person name="Browne H."/>
            <person name="Dunn M."/>
            <person name="Hung S."/>
            <person name="Kawahara F."/>
            <person name="Miranda-Saavedra D."/>
            <person name="Mourier T."/>
            <person name="Nagra H."/>
            <person name="Otto T.D."/>
            <person name="Rawlings N."/>
            <person name="Sanchez A."/>
            <person name="Sanders M."/>
            <person name="Subramaniam C."/>
            <person name="Tay Y."/>
            <person name="Dear P."/>
            <person name="Doerig C."/>
            <person name="Gruber A."/>
            <person name="Parkinson J."/>
            <person name="Shirley M."/>
            <person name="Wan K.L."/>
            <person name="Berriman M."/>
            <person name="Tomley F."/>
            <person name="Pain A."/>
        </authorList>
    </citation>
    <scope>NUCLEOTIDE SEQUENCE [LARGE SCALE GENOMIC DNA]</scope>
    <source>
        <strain evidence="2">Houghton</strain>
    </source>
</reference>
<evidence type="ECO:0000313" key="2">
    <source>
        <dbReference type="EMBL" id="CDJ62832.1"/>
    </source>
</evidence>
<dbReference type="Proteomes" id="UP000030754">
    <property type="component" value="Unassembled WGS sequence"/>
</dbReference>
<keyword evidence="3" id="KW-1185">Reference proteome</keyword>
<dbReference type="Gene3D" id="1.20.5.2950">
    <property type="match status" value="1"/>
</dbReference>
<sequence>MAEKEPHPGAMPRIPSSSAPQEAQGLVKTSGEVKAVSLFPNVQGLQQHQGRPQTVQAYATRGTRPGISPQREARLPPSIFSGNCYRSLPLYAASPPSRFPQLQRTTGAIHPIHVPSCARVSPAASIDANRQILKLCNTGASDQRTEHAHPVRLQNSHPQLQPLGPNVLYASSSAARPAALLVAASRPGAPPLPVKIKANPSGQYATQVADKPQHFQSLQKFREAASSLPYEPNERVPASQRSLANHINSRDTQSFPTPVFIAAASHGRTADSPGLLSNAVSCEGDTQRSNSTRLDEGPVSCCGLSLQPLSITQLFSDVPQPLSRATQSIEVDSRSAIRLLQDAEDDAAAVVLTAQEKSRALRERARAEAEAEGECLRNDMEKLLEAIAKKNKIEHEGMRKLHAQREAETNAILARDKQENLAGTVSMVVDLTLKVDVQCPVEAIKLFCPPERLLTFRRKSPFQHHPSGELLLKAEDYITWDEEGRALLARDALRHRQSFGSFWTKHQSKVHSSVRPALLLKTPHFDDPLDRDINSRLPSFWKPEADTNFQPFQLPAFAASSPSSAPSEDKQDPDSIEGGPPGASTK</sequence>
<reference evidence="2" key="2">
    <citation type="submission" date="2013-10" db="EMBL/GenBank/DDBJ databases">
        <authorList>
            <person name="Aslett M."/>
        </authorList>
    </citation>
    <scope>NUCLEOTIDE SEQUENCE [LARGE SCALE GENOMIC DNA]</scope>
    <source>
        <strain evidence="2">Houghton</strain>
    </source>
</reference>
<dbReference type="EMBL" id="HG722611">
    <property type="protein sequence ID" value="CDJ62832.1"/>
    <property type="molecule type" value="Genomic_DNA"/>
</dbReference>
<organism evidence="2 3">
    <name type="scientific">Eimeria necatrix</name>
    <dbReference type="NCBI Taxonomy" id="51315"/>
    <lineage>
        <taxon>Eukaryota</taxon>
        <taxon>Sar</taxon>
        <taxon>Alveolata</taxon>
        <taxon>Apicomplexa</taxon>
        <taxon>Conoidasida</taxon>
        <taxon>Coccidia</taxon>
        <taxon>Eucoccidiorida</taxon>
        <taxon>Eimeriorina</taxon>
        <taxon>Eimeriidae</taxon>
        <taxon>Eimeria</taxon>
    </lineage>
</organism>
<evidence type="ECO:0000256" key="1">
    <source>
        <dbReference type="SAM" id="MobiDB-lite"/>
    </source>
</evidence>
<feature type="region of interest" description="Disordered" evidence="1">
    <location>
        <begin position="552"/>
        <end position="586"/>
    </location>
</feature>
<evidence type="ECO:0000313" key="3">
    <source>
        <dbReference type="Proteomes" id="UP000030754"/>
    </source>
</evidence>
<dbReference type="GeneID" id="25472908"/>
<feature type="region of interest" description="Disordered" evidence="1">
    <location>
        <begin position="1"/>
        <end position="29"/>
    </location>
</feature>
<protein>
    <submittedName>
        <fullName evidence="2">Uncharacterized protein</fullName>
    </submittedName>
</protein>
<gene>
    <name evidence="2" type="ORF">ENH_00027400</name>
</gene>
<dbReference type="VEuPathDB" id="ToxoDB:ENH_00027400"/>
<accession>U6MF01</accession>
<proteinExistence type="predicted"/>
<feature type="compositionally biased region" description="Low complexity" evidence="1">
    <location>
        <begin position="555"/>
        <end position="566"/>
    </location>
</feature>
<dbReference type="AlphaFoldDB" id="U6MF01"/>